<dbReference type="CDD" id="cd00077">
    <property type="entry name" value="HDc"/>
    <property type="match status" value="1"/>
</dbReference>
<dbReference type="Pfam" id="PF07698">
    <property type="entry name" value="7TM-7TMR_HD"/>
    <property type="match status" value="1"/>
</dbReference>
<feature type="region of interest" description="Disordered" evidence="1">
    <location>
        <begin position="177"/>
        <end position="198"/>
    </location>
</feature>
<dbReference type="InterPro" id="IPR011621">
    <property type="entry name" value="Metal-dep_PHydrolase_7TM_intra"/>
</dbReference>
<dbReference type="PANTHER" id="PTHR36442:SF1">
    <property type="entry name" value="CYCLIC-DI-AMP PHOSPHODIESTERASE PGPH"/>
    <property type="match status" value="1"/>
</dbReference>
<proteinExistence type="predicted"/>
<keyword evidence="2" id="KW-0472">Membrane</keyword>
<dbReference type="SUPFAM" id="SSF109604">
    <property type="entry name" value="HD-domain/PDEase-like"/>
    <property type="match status" value="1"/>
</dbReference>
<feature type="compositionally biased region" description="Polar residues" evidence="1">
    <location>
        <begin position="23"/>
        <end position="32"/>
    </location>
</feature>
<dbReference type="InterPro" id="IPR003607">
    <property type="entry name" value="HD/PDEase_dom"/>
</dbReference>
<protein>
    <submittedName>
        <fullName evidence="4">HDIG domain-containing protein</fullName>
    </submittedName>
</protein>
<feature type="transmembrane region" description="Helical" evidence="2">
    <location>
        <begin position="538"/>
        <end position="562"/>
    </location>
</feature>
<comment type="caution">
    <text evidence="4">The sequence shown here is derived from an EMBL/GenBank/DDBJ whole genome shotgun (WGS) entry which is preliminary data.</text>
</comment>
<evidence type="ECO:0000259" key="3">
    <source>
        <dbReference type="SMART" id="SM00471"/>
    </source>
</evidence>
<dbReference type="InterPro" id="IPR011624">
    <property type="entry name" value="Metal-dep_PHydrolase_7TM_extra"/>
</dbReference>
<feature type="region of interest" description="Disordered" evidence="1">
    <location>
        <begin position="16"/>
        <end position="36"/>
    </location>
</feature>
<feature type="transmembrane region" description="Helical" evidence="2">
    <location>
        <begin position="392"/>
        <end position="412"/>
    </location>
</feature>
<dbReference type="PANTHER" id="PTHR36442">
    <property type="entry name" value="CYCLIC-DI-AMP PHOSPHODIESTERASE PGPH"/>
    <property type="match status" value="1"/>
</dbReference>
<evidence type="ECO:0000313" key="5">
    <source>
        <dbReference type="Proteomes" id="UP000830835"/>
    </source>
</evidence>
<dbReference type="EMBL" id="JAFIRA010000019">
    <property type="protein sequence ID" value="MCJ2543026.1"/>
    <property type="molecule type" value="Genomic_DNA"/>
</dbReference>
<dbReference type="NCBIfam" id="TIGR00277">
    <property type="entry name" value="HDIG"/>
    <property type="match status" value="1"/>
</dbReference>
<keyword evidence="2" id="KW-0812">Transmembrane</keyword>
<feature type="transmembrane region" description="Helical" evidence="2">
    <location>
        <begin position="483"/>
        <end position="504"/>
    </location>
</feature>
<dbReference type="Proteomes" id="UP000830835">
    <property type="component" value="Unassembled WGS sequence"/>
</dbReference>
<reference evidence="4" key="1">
    <citation type="submission" date="2021-02" db="EMBL/GenBank/DDBJ databases">
        <title>The CRISPR/cas machinery reduction and long-range gene transfer in the hot spring cyanobacterium Synechococcus.</title>
        <authorList>
            <person name="Dvorak P."/>
            <person name="Jahodarova E."/>
            <person name="Hasler P."/>
            <person name="Poulickova A."/>
        </authorList>
    </citation>
    <scope>NUCLEOTIDE SEQUENCE</scope>
    <source>
        <strain evidence="4">Rupite</strain>
    </source>
</reference>
<feature type="domain" description="HD/PDEase" evidence="3">
    <location>
        <begin position="591"/>
        <end position="749"/>
    </location>
</feature>
<feature type="transmembrane region" description="Helical" evidence="2">
    <location>
        <begin position="424"/>
        <end position="442"/>
    </location>
</feature>
<evidence type="ECO:0000256" key="2">
    <source>
        <dbReference type="SAM" id="Phobius"/>
    </source>
</evidence>
<keyword evidence="5" id="KW-1185">Reference proteome</keyword>
<evidence type="ECO:0000256" key="1">
    <source>
        <dbReference type="SAM" id="MobiDB-lite"/>
    </source>
</evidence>
<dbReference type="Gene3D" id="1.10.3210.10">
    <property type="entry name" value="Hypothetical protein af1432"/>
    <property type="match status" value="1"/>
</dbReference>
<feature type="compositionally biased region" description="Low complexity" evidence="1">
    <location>
        <begin position="815"/>
        <end position="825"/>
    </location>
</feature>
<dbReference type="SMART" id="SM00471">
    <property type="entry name" value="HDc"/>
    <property type="match status" value="1"/>
</dbReference>
<keyword evidence="2" id="KW-1133">Transmembrane helix</keyword>
<gene>
    <name evidence="4" type="ORF">JX360_08925</name>
</gene>
<dbReference type="Pfam" id="PF01966">
    <property type="entry name" value="HD"/>
    <property type="match status" value="1"/>
</dbReference>
<feature type="compositionally biased region" description="Basic and acidic residues" evidence="1">
    <location>
        <begin position="182"/>
        <end position="198"/>
    </location>
</feature>
<dbReference type="InterPro" id="IPR052722">
    <property type="entry name" value="PgpH_phosphodiesterase"/>
</dbReference>
<evidence type="ECO:0000313" key="4">
    <source>
        <dbReference type="EMBL" id="MCJ2543026.1"/>
    </source>
</evidence>
<dbReference type="RefSeq" id="WP_244350301.1">
    <property type="nucleotide sequence ID" value="NZ_JAFIRA010000019.1"/>
</dbReference>
<organism evidence="4 5">
    <name type="scientific">Thermostichus vulcanus str. 'Rupite'</name>
    <dbReference type="NCBI Taxonomy" id="2813851"/>
    <lineage>
        <taxon>Bacteria</taxon>
        <taxon>Bacillati</taxon>
        <taxon>Cyanobacteriota</taxon>
        <taxon>Cyanophyceae</taxon>
        <taxon>Thermostichales</taxon>
        <taxon>Thermostichaceae</taxon>
        <taxon>Thermostichus</taxon>
    </lineage>
</organism>
<dbReference type="Pfam" id="PF07697">
    <property type="entry name" value="7TMR-HDED"/>
    <property type="match status" value="1"/>
</dbReference>
<feature type="transmembrane region" description="Helical" evidence="2">
    <location>
        <begin position="454"/>
        <end position="476"/>
    </location>
</feature>
<sequence>MKHLLTAVVEHLPHRTSRPWRPWQQTGSLSSNGRKKPTLSGRLAGYTLTLLSLTAVHGIRYYNEPQLTIGSRSPQTFLAPAAAEIEDVEATQARQVEARRRVVQALQLSSSANDKMQQDLEALWASVEAVRQQAGSLPYVSVQLLSLPTQIYLRQLAPEDWEPLQDRARQEAIRTRTSTLRLQEDANPAERPDQLPPEQRAKQELIEVWQRAWLDGSATLTPAEDPYTQLVAQVEAAQRQYQAALLQLEQLTPPTPATVLNLVDPDWQQLQQQSRRVLERIQKIGIVDGLPREVRAEGIQAQLDDLTFPGNAAQRQELQALVYQWLNQVLTPNVEVDPQRTDQRIRAEIEKVEPVLISVTENQVIVRANQTITPEIFLVLDHFGLTQRGVNIWGLVGVAGLMGMGLAIFVPLQKRLKPDLRRRDRVLILMVSLTAPLLAALFKLEFSSLPAVGLLLGSFYGAGLGLVVVVGQALLLPLVAPASLLAFAPLLSGSVVACALAGRSRSREELALLGGGAALVQMLAYGAVSLATTGGIDLLAMALAGGTSLGWSIVALGASPYLERLFDLVTPIRLLELGNPNRTLLRRLAAEAPGTFQHTLFVATLAERAAQKLNLNVELVRTGTLYHDIGKMLQARYFIENQMGSLNPHTQLDDPYRSAQIIKAHVSDGLRLAKQYNLPTAVRAFIPEHQGTILIAYFYHQAQLKAGDQPVPQEPFRYDGPIPQSKETGVVMMADACEAALRSMTLSDGFGSEVMERARATVQKIAKARWQDGQLADSGLTLEDLEVVAEAFVEVWRESNHERIPYPTSTPTPPLSDNSSTNSSTRAEFPVLITPSTGSL</sequence>
<dbReference type="InterPro" id="IPR006674">
    <property type="entry name" value="HD_domain"/>
</dbReference>
<name>A0ABT0CB95_THEVL</name>
<accession>A0ABT0CB95</accession>
<feature type="region of interest" description="Disordered" evidence="1">
    <location>
        <begin position="803"/>
        <end position="840"/>
    </location>
</feature>
<feature type="transmembrane region" description="Helical" evidence="2">
    <location>
        <begin position="510"/>
        <end position="531"/>
    </location>
</feature>
<dbReference type="InterPro" id="IPR006675">
    <property type="entry name" value="HDIG_dom"/>
</dbReference>